<dbReference type="EMBL" id="HM023855">
    <property type="protein sequence ID" value="ADJ58588.1"/>
    <property type="molecule type" value="mRNA"/>
</dbReference>
<dbReference type="AlphaFoldDB" id="D9HQA0"/>
<protein>
    <submittedName>
        <fullName evidence="3">Seminal fluid protein HACP057</fullName>
    </submittedName>
</protein>
<dbReference type="InterPro" id="IPR038765">
    <property type="entry name" value="Papain-like_cys_pep_sf"/>
</dbReference>
<dbReference type="OMA" id="FMADYDK"/>
<feature type="chain" id="PRO_5003125380" evidence="1">
    <location>
        <begin position="19"/>
        <end position="98"/>
    </location>
</feature>
<dbReference type="SMART" id="SM00848">
    <property type="entry name" value="Inhibitor_I29"/>
    <property type="match status" value="1"/>
</dbReference>
<dbReference type="Gene3D" id="1.10.287.2250">
    <property type="match status" value="1"/>
</dbReference>
<evidence type="ECO:0000256" key="1">
    <source>
        <dbReference type="SAM" id="SignalP"/>
    </source>
</evidence>
<name>D9HQA0_HELME</name>
<feature type="signal peptide" evidence="1">
    <location>
        <begin position="1"/>
        <end position="18"/>
    </location>
</feature>
<accession>D9HQA0</accession>
<dbReference type="Pfam" id="PF08246">
    <property type="entry name" value="Inhibitor_I29"/>
    <property type="match status" value="1"/>
</dbReference>
<dbReference type="InterPro" id="IPR013201">
    <property type="entry name" value="Prot_inhib_I29"/>
</dbReference>
<evidence type="ECO:0000313" key="3">
    <source>
        <dbReference type="EMBL" id="ADJ58588.1"/>
    </source>
</evidence>
<feature type="domain" description="Cathepsin propeptide inhibitor" evidence="2">
    <location>
        <begin position="33"/>
        <end position="89"/>
    </location>
</feature>
<evidence type="ECO:0000259" key="2">
    <source>
        <dbReference type="SMART" id="SM00848"/>
    </source>
</evidence>
<reference evidence="3" key="1">
    <citation type="journal article" date="2010" name="Mol. Biol. Evol.">
        <title>Combined EST and proteomic analysis identifies rapidly evolving seminal fluid proteins in Heliconius butterflies.</title>
        <authorList>
            <person name="Walters J.R."/>
            <person name="Harrison R.G."/>
        </authorList>
    </citation>
    <scope>NUCLEOTIDE SEQUENCE</scope>
</reference>
<dbReference type="HOGENOM" id="CLU_162225_0_0_1"/>
<dbReference type="SUPFAM" id="SSF54001">
    <property type="entry name" value="Cysteine proteinases"/>
    <property type="match status" value="1"/>
</dbReference>
<keyword evidence="1" id="KW-0732">Signal</keyword>
<sequence length="98" mass="11361">MKIFSCIVLLVAVAVVSGDNKPHYDDKDAPELFEKFVKEHNRHYKDEADRKEHYEAFVNSLHQINEANAKSDHATFDITQFSDYTPEELKKTRGLTPH</sequence>
<proteinExistence type="evidence at transcript level"/>
<organism evidence="3">
    <name type="scientific">Heliconius melpomene</name>
    <name type="common">Postman butterfly</name>
    <dbReference type="NCBI Taxonomy" id="34740"/>
    <lineage>
        <taxon>Eukaryota</taxon>
        <taxon>Metazoa</taxon>
        <taxon>Ecdysozoa</taxon>
        <taxon>Arthropoda</taxon>
        <taxon>Hexapoda</taxon>
        <taxon>Insecta</taxon>
        <taxon>Pterygota</taxon>
        <taxon>Neoptera</taxon>
        <taxon>Endopterygota</taxon>
        <taxon>Lepidoptera</taxon>
        <taxon>Glossata</taxon>
        <taxon>Ditrysia</taxon>
        <taxon>Papilionoidea</taxon>
        <taxon>Nymphalidae</taxon>
        <taxon>Heliconiinae</taxon>
        <taxon>Heliconiini</taxon>
        <taxon>Heliconius</taxon>
    </lineage>
</organism>